<dbReference type="PANTHER" id="PTHR12758">
    <property type="entry name" value="APOPTOSIS INHIBITOR 5-RELATED"/>
    <property type="match status" value="1"/>
</dbReference>
<evidence type="ECO:0000256" key="2">
    <source>
        <dbReference type="ARBA" id="ARBA00022703"/>
    </source>
</evidence>
<evidence type="ECO:0000256" key="1">
    <source>
        <dbReference type="ARBA" id="ARBA00009515"/>
    </source>
</evidence>
<comment type="similarity">
    <text evidence="1">Belongs to the API5 family.</text>
</comment>
<reference evidence="4" key="1">
    <citation type="submission" date="2019-08" db="EMBL/GenBank/DDBJ databases">
        <title>The genome of the North American firefly Photinus pyralis.</title>
        <authorList>
            <consortium name="Photinus pyralis genome working group"/>
            <person name="Fallon T.R."/>
            <person name="Sander Lower S.E."/>
            <person name="Weng J.-K."/>
        </authorList>
    </citation>
    <scope>NUCLEOTIDE SEQUENCE</scope>
    <source>
        <strain evidence="4">TRF0915ILg1</strain>
        <tissue evidence="4">Whole body</tissue>
    </source>
</reference>
<dbReference type="Pfam" id="PF05918">
    <property type="entry name" value="API5"/>
    <property type="match status" value="1"/>
</dbReference>
<dbReference type="GO" id="GO:0006915">
    <property type="term" value="P:apoptotic process"/>
    <property type="evidence" value="ECO:0007669"/>
    <property type="project" value="UniProtKB-KW"/>
</dbReference>
<protein>
    <recommendedName>
        <fullName evidence="6">Apoptosis inhibitor 5</fullName>
    </recommendedName>
</protein>
<dbReference type="AlphaFoldDB" id="A0A8K0GHC0"/>
<comment type="caution">
    <text evidence="4">The sequence shown here is derived from an EMBL/GenBank/DDBJ whole genome shotgun (WGS) entry which is preliminary data.</text>
</comment>
<dbReference type="InterPro" id="IPR011989">
    <property type="entry name" value="ARM-like"/>
</dbReference>
<gene>
    <name evidence="4" type="ORF">ILUMI_04450</name>
</gene>
<dbReference type="InterPro" id="IPR008383">
    <property type="entry name" value="API5"/>
</dbReference>
<proteinExistence type="inferred from homology"/>
<dbReference type="Proteomes" id="UP000801492">
    <property type="component" value="Unassembled WGS sequence"/>
</dbReference>
<dbReference type="OrthoDB" id="19224at2759"/>
<dbReference type="SUPFAM" id="SSF48371">
    <property type="entry name" value="ARM repeat"/>
    <property type="match status" value="1"/>
</dbReference>
<keyword evidence="2" id="KW-0053">Apoptosis</keyword>
<keyword evidence="5" id="KW-1185">Reference proteome</keyword>
<feature type="region of interest" description="Disordered" evidence="3">
    <location>
        <begin position="464"/>
        <end position="534"/>
    </location>
</feature>
<evidence type="ECO:0000256" key="3">
    <source>
        <dbReference type="SAM" id="MobiDB-lite"/>
    </source>
</evidence>
<name>A0A8K0GHC0_IGNLU</name>
<dbReference type="PANTHER" id="PTHR12758:SF19">
    <property type="entry name" value="APOPTOSIS INHIBITOR 5"/>
    <property type="match status" value="1"/>
</dbReference>
<evidence type="ECO:0000313" key="4">
    <source>
        <dbReference type="EMBL" id="KAF2901722.1"/>
    </source>
</evidence>
<evidence type="ECO:0000313" key="5">
    <source>
        <dbReference type="Proteomes" id="UP000801492"/>
    </source>
</evidence>
<feature type="compositionally biased region" description="Low complexity" evidence="3">
    <location>
        <begin position="519"/>
        <end position="534"/>
    </location>
</feature>
<dbReference type="Gene3D" id="1.25.10.10">
    <property type="entry name" value="Leucine-rich Repeat Variant"/>
    <property type="match status" value="1"/>
</dbReference>
<dbReference type="EMBL" id="VTPC01001507">
    <property type="protein sequence ID" value="KAF2901722.1"/>
    <property type="molecule type" value="Genomic_DNA"/>
</dbReference>
<sequence length="534" mass="60527">MGGASFDKVDKLYDIYNLLSNAKDKISEHTQEYLEVIEATKGEQKEKKLAPQIISKFFKYFPSLQCQAIEAIFDLCEDDEASIRIAAMKTLPAFCQDNTEFVSKIADILAQLLQLEDPQEYNIASSSLIQILTSHPIIAIKCIFKQLEAPENIVRDKCIKFLITKVKALDKSILTEKVQDVIITETKKVLQDVTAEEFVNLMPFLISTNISQTPKGQQDLLDIVANQAEMEKPFDPLDKESNNVDRLIACIKFALPFFSTKVESTKFVAYICCSVLSEWSNIATLKHGELLQLAILRQLAEMSTHCGKLDNISTCLTNVYHLIEEYMPPPPDDADVKTMPLLNFTFVECLLYVFHRLARQDSEFIMTPPRSLKDFRARLTYFSRGVQGCNKALNNFDIKDKNISDEEIKKRKISPKLLNNINTLIKDLFYQPPKYQCNVTLSFKIEEAALKKVQEKQASSLKRHVPITFETNGANSTTSSKQPRSSKTSESVKLYTPPSGKFSNNFQNYGGRSRGRNVRGGTSRGRSSGRSWRN</sequence>
<organism evidence="4 5">
    <name type="scientific">Ignelater luminosus</name>
    <name type="common">Cucubano</name>
    <name type="synonym">Pyrophorus luminosus</name>
    <dbReference type="NCBI Taxonomy" id="2038154"/>
    <lineage>
        <taxon>Eukaryota</taxon>
        <taxon>Metazoa</taxon>
        <taxon>Ecdysozoa</taxon>
        <taxon>Arthropoda</taxon>
        <taxon>Hexapoda</taxon>
        <taxon>Insecta</taxon>
        <taxon>Pterygota</taxon>
        <taxon>Neoptera</taxon>
        <taxon>Endopterygota</taxon>
        <taxon>Coleoptera</taxon>
        <taxon>Polyphaga</taxon>
        <taxon>Elateriformia</taxon>
        <taxon>Elateroidea</taxon>
        <taxon>Elateridae</taxon>
        <taxon>Agrypninae</taxon>
        <taxon>Pyrophorini</taxon>
        <taxon>Ignelater</taxon>
    </lineage>
</organism>
<dbReference type="GO" id="GO:0005634">
    <property type="term" value="C:nucleus"/>
    <property type="evidence" value="ECO:0007669"/>
    <property type="project" value="TreeGrafter"/>
</dbReference>
<feature type="compositionally biased region" description="Polar residues" evidence="3">
    <location>
        <begin position="469"/>
        <end position="491"/>
    </location>
</feature>
<dbReference type="GO" id="GO:0003723">
    <property type="term" value="F:RNA binding"/>
    <property type="evidence" value="ECO:0007669"/>
    <property type="project" value="TreeGrafter"/>
</dbReference>
<dbReference type="GO" id="GO:0043066">
    <property type="term" value="P:negative regulation of apoptotic process"/>
    <property type="evidence" value="ECO:0007669"/>
    <property type="project" value="TreeGrafter"/>
</dbReference>
<evidence type="ECO:0008006" key="6">
    <source>
        <dbReference type="Google" id="ProtNLM"/>
    </source>
</evidence>
<dbReference type="InterPro" id="IPR016024">
    <property type="entry name" value="ARM-type_fold"/>
</dbReference>
<accession>A0A8K0GHC0</accession>